<protein>
    <submittedName>
        <fullName evidence="1">Uncharacterized protein</fullName>
    </submittedName>
</protein>
<keyword evidence="2" id="KW-1185">Reference proteome</keyword>
<accession>A0A1R3L3H9</accession>
<reference evidence="2" key="1">
    <citation type="submission" date="2013-09" db="EMBL/GenBank/DDBJ databases">
        <title>Corchorus olitorius genome sequencing.</title>
        <authorList>
            <person name="Alam M."/>
            <person name="Haque M.S."/>
            <person name="Islam M.S."/>
            <person name="Emdad E.M."/>
            <person name="Islam M.M."/>
            <person name="Ahmed B."/>
            <person name="Halim A."/>
            <person name="Hossen Q.M.M."/>
            <person name="Hossain M.Z."/>
            <person name="Ahmed R."/>
            <person name="Khan M.M."/>
            <person name="Islam R."/>
            <person name="Rashid M.M."/>
            <person name="Khan S.A."/>
            <person name="Rahman M.S."/>
            <person name="Alam M."/>
            <person name="Yahiya A.S."/>
            <person name="Khan M.S."/>
            <person name="Azam M.S."/>
            <person name="Haque T."/>
            <person name="Lashkar M.Z.H."/>
            <person name="Akhand A.I."/>
            <person name="Morshed G."/>
            <person name="Roy S."/>
            <person name="Uddin K.S."/>
            <person name="Rabeya T."/>
            <person name="Hossain A.S."/>
            <person name="Chowdhury A."/>
            <person name="Snigdha A.R."/>
            <person name="Mortoza M.S."/>
            <person name="Matin S.A."/>
            <person name="Hoque S.M.E."/>
            <person name="Islam M.K."/>
            <person name="Roy D.K."/>
            <person name="Haider R."/>
            <person name="Moosa M.M."/>
            <person name="Elias S.M."/>
            <person name="Hasan A.M."/>
            <person name="Jahan S."/>
            <person name="Shafiuddin M."/>
            <person name="Mahmood N."/>
            <person name="Shommy N.S."/>
        </authorList>
    </citation>
    <scope>NUCLEOTIDE SEQUENCE [LARGE SCALE GENOMIC DNA]</scope>
    <source>
        <strain evidence="2">cv. O-4</strain>
    </source>
</reference>
<sequence length="36" mass="3816">MVASPIEGTKHYAPWFVGERDNANTRVGGTAALDAL</sequence>
<evidence type="ECO:0000313" key="2">
    <source>
        <dbReference type="Proteomes" id="UP000187203"/>
    </source>
</evidence>
<comment type="caution">
    <text evidence="1">The sequence shown here is derived from an EMBL/GenBank/DDBJ whole genome shotgun (WGS) entry which is preliminary data.</text>
</comment>
<gene>
    <name evidence="1" type="ORF">COLO4_00680</name>
</gene>
<dbReference type="Proteomes" id="UP000187203">
    <property type="component" value="Unassembled WGS sequence"/>
</dbReference>
<proteinExistence type="predicted"/>
<dbReference type="AlphaFoldDB" id="A0A1R3L3H9"/>
<name>A0A1R3L3H9_9ROSI</name>
<evidence type="ECO:0000313" key="1">
    <source>
        <dbReference type="EMBL" id="OMP13904.1"/>
    </source>
</evidence>
<dbReference type="EMBL" id="AWUE01002883">
    <property type="protein sequence ID" value="OMP13904.1"/>
    <property type="molecule type" value="Genomic_DNA"/>
</dbReference>
<organism evidence="1 2">
    <name type="scientific">Corchorus olitorius</name>
    <dbReference type="NCBI Taxonomy" id="93759"/>
    <lineage>
        <taxon>Eukaryota</taxon>
        <taxon>Viridiplantae</taxon>
        <taxon>Streptophyta</taxon>
        <taxon>Embryophyta</taxon>
        <taxon>Tracheophyta</taxon>
        <taxon>Spermatophyta</taxon>
        <taxon>Magnoliopsida</taxon>
        <taxon>eudicotyledons</taxon>
        <taxon>Gunneridae</taxon>
        <taxon>Pentapetalae</taxon>
        <taxon>rosids</taxon>
        <taxon>malvids</taxon>
        <taxon>Malvales</taxon>
        <taxon>Malvaceae</taxon>
        <taxon>Grewioideae</taxon>
        <taxon>Apeibeae</taxon>
        <taxon>Corchorus</taxon>
    </lineage>
</organism>